<dbReference type="AlphaFoldDB" id="A0A917T6E3"/>
<gene>
    <name evidence="2" type="ORF">GCM10007977_011350</name>
</gene>
<accession>A0A917T6E3</accession>
<dbReference type="EMBL" id="BMPI01000004">
    <property type="protein sequence ID" value="GGM11919.1"/>
    <property type="molecule type" value="Genomic_DNA"/>
</dbReference>
<feature type="compositionally biased region" description="Polar residues" evidence="1">
    <location>
        <begin position="39"/>
        <end position="49"/>
    </location>
</feature>
<evidence type="ECO:0000313" key="2">
    <source>
        <dbReference type="EMBL" id="GGM11919.1"/>
    </source>
</evidence>
<reference evidence="2" key="1">
    <citation type="journal article" date="2014" name="Int. J. Syst. Evol. Microbiol.">
        <title>Complete genome sequence of Corynebacterium casei LMG S-19264T (=DSM 44701T), isolated from a smear-ripened cheese.</title>
        <authorList>
            <consortium name="US DOE Joint Genome Institute (JGI-PGF)"/>
            <person name="Walter F."/>
            <person name="Albersmeier A."/>
            <person name="Kalinowski J."/>
            <person name="Ruckert C."/>
        </authorList>
    </citation>
    <scope>NUCLEOTIDE SEQUENCE</scope>
    <source>
        <strain evidence="2">JCM 19831</strain>
    </source>
</reference>
<evidence type="ECO:0000256" key="1">
    <source>
        <dbReference type="SAM" id="MobiDB-lite"/>
    </source>
</evidence>
<dbReference type="Proteomes" id="UP000642070">
    <property type="component" value="Unassembled WGS sequence"/>
</dbReference>
<sequence length="118" mass="12637">MSEYGEIETAQESGELEELHTTAGSEQDYQSDFGVYAQDSASAENTSFEQGHHLAYEDPSGATYEETDYVSYDHSAVETDSIFAAEGSESASSSEFATMDALRAQFASAFAQGTVASN</sequence>
<proteinExistence type="predicted"/>
<protein>
    <submittedName>
        <fullName evidence="2">Uncharacterized protein</fullName>
    </submittedName>
</protein>
<feature type="region of interest" description="Disordered" evidence="1">
    <location>
        <begin position="1"/>
        <end position="62"/>
    </location>
</feature>
<keyword evidence="3" id="KW-1185">Reference proteome</keyword>
<comment type="caution">
    <text evidence="2">The sequence shown here is derived from an EMBL/GenBank/DDBJ whole genome shotgun (WGS) entry which is preliminary data.</text>
</comment>
<reference evidence="2" key="2">
    <citation type="submission" date="2020-09" db="EMBL/GenBank/DDBJ databases">
        <authorList>
            <person name="Sun Q."/>
            <person name="Ohkuma M."/>
        </authorList>
    </citation>
    <scope>NUCLEOTIDE SEQUENCE</scope>
    <source>
        <strain evidence="2">JCM 19831</strain>
    </source>
</reference>
<organism evidence="2 3">
    <name type="scientific">Dactylosporangium sucinum</name>
    <dbReference type="NCBI Taxonomy" id="1424081"/>
    <lineage>
        <taxon>Bacteria</taxon>
        <taxon>Bacillati</taxon>
        <taxon>Actinomycetota</taxon>
        <taxon>Actinomycetes</taxon>
        <taxon>Micromonosporales</taxon>
        <taxon>Micromonosporaceae</taxon>
        <taxon>Dactylosporangium</taxon>
    </lineage>
</organism>
<evidence type="ECO:0000313" key="3">
    <source>
        <dbReference type="Proteomes" id="UP000642070"/>
    </source>
</evidence>
<dbReference type="RefSeq" id="WP_190248609.1">
    <property type="nucleotide sequence ID" value="NZ_BMPI01000004.1"/>
</dbReference>
<name>A0A917T6E3_9ACTN</name>